<evidence type="ECO:0000313" key="2">
    <source>
        <dbReference type="EMBL" id="MBD2845531.1"/>
    </source>
</evidence>
<proteinExistence type="predicted"/>
<reference evidence="2" key="1">
    <citation type="submission" date="2020-09" db="EMBL/GenBank/DDBJ databases">
        <title>A novel bacterium of genus Paenibacillus, isolated from South China Sea.</title>
        <authorList>
            <person name="Huang H."/>
            <person name="Mo K."/>
            <person name="Hu Y."/>
        </authorList>
    </citation>
    <scope>NUCLEOTIDE SEQUENCE</scope>
    <source>
        <strain evidence="2">IB182496</strain>
    </source>
</reference>
<evidence type="ECO:0000256" key="1">
    <source>
        <dbReference type="SAM" id="Phobius"/>
    </source>
</evidence>
<organism evidence="2 3">
    <name type="scientific">Paenibacillus sabuli</name>
    <dbReference type="NCBI Taxonomy" id="2772509"/>
    <lineage>
        <taxon>Bacteria</taxon>
        <taxon>Bacillati</taxon>
        <taxon>Bacillota</taxon>
        <taxon>Bacilli</taxon>
        <taxon>Bacillales</taxon>
        <taxon>Paenibacillaceae</taxon>
        <taxon>Paenibacillus</taxon>
    </lineage>
</organism>
<dbReference type="EMBL" id="JACXIZ010000016">
    <property type="protein sequence ID" value="MBD2845531.1"/>
    <property type="molecule type" value="Genomic_DNA"/>
</dbReference>
<keyword evidence="1" id="KW-0812">Transmembrane</keyword>
<keyword evidence="3" id="KW-1185">Reference proteome</keyword>
<feature type="transmembrane region" description="Helical" evidence="1">
    <location>
        <begin position="36"/>
        <end position="61"/>
    </location>
</feature>
<comment type="caution">
    <text evidence="2">The sequence shown here is derived from an EMBL/GenBank/DDBJ whole genome shotgun (WGS) entry which is preliminary data.</text>
</comment>
<dbReference type="Proteomes" id="UP000621560">
    <property type="component" value="Unassembled WGS sequence"/>
</dbReference>
<sequence length="339" mass="38698">MEKEGKWMLPSYEDVIRGISVGEAWQQLRRHRNKALVLRSLSWILGAVIFVVGVCILVLVVQDGEWDDSEGQGAALVFGVVVIICSFIYMRYASRRIIKSYSRHYKRLIVPPLVANMIEQASYEGDAGARFICHYEAEGGIPLEELLKVPLFDYLQAATKYTSEDLFAGTLGETDFKLAELHAQEVEETEDGNTTSTVFEGLIFMADFHKHFAGTTTIASRKGRIGYPPSLSGSKMNTVSHEFDQHYRLRTTNETTSRYLLPVDMLERLVRLREQFPKKGIHLCLHEGMLVIAIHRVDFFEVKGLRRLGEDAIMKTYQEFRSILDIVDLLNLNTRIWSK</sequence>
<dbReference type="InterPro" id="IPR021484">
    <property type="entry name" value="DUF3137"/>
</dbReference>
<evidence type="ECO:0000313" key="3">
    <source>
        <dbReference type="Proteomes" id="UP000621560"/>
    </source>
</evidence>
<gene>
    <name evidence="2" type="ORF">IDH44_10050</name>
</gene>
<dbReference type="AlphaFoldDB" id="A0A927BRP1"/>
<name>A0A927BRP1_9BACL</name>
<accession>A0A927BRP1</accession>
<protein>
    <submittedName>
        <fullName evidence="2">DUF3137 domain-containing protein</fullName>
    </submittedName>
</protein>
<feature type="transmembrane region" description="Helical" evidence="1">
    <location>
        <begin position="73"/>
        <end position="93"/>
    </location>
</feature>
<keyword evidence="1" id="KW-1133">Transmembrane helix</keyword>
<dbReference type="RefSeq" id="WP_190917200.1">
    <property type="nucleotide sequence ID" value="NZ_JACXIZ010000016.1"/>
</dbReference>
<dbReference type="Pfam" id="PF11335">
    <property type="entry name" value="DUF3137"/>
    <property type="match status" value="1"/>
</dbReference>
<keyword evidence="1" id="KW-0472">Membrane</keyword>